<keyword evidence="1" id="KW-0472">Membrane</keyword>
<keyword evidence="1" id="KW-1133">Transmembrane helix</keyword>
<reference evidence="3 4" key="1">
    <citation type="submission" date="2024-04" db="EMBL/GenBank/DDBJ databases">
        <title>WGS of bacteria from Torrens River.</title>
        <authorList>
            <person name="Wyrsch E.R."/>
            <person name="Drigo B."/>
        </authorList>
    </citation>
    <scope>NUCLEOTIDE SEQUENCE [LARGE SCALE GENOMIC DNA]</scope>
    <source>
        <strain evidence="3 4">TWI391</strain>
    </source>
</reference>
<dbReference type="Pfam" id="PF06580">
    <property type="entry name" value="His_kinase"/>
    <property type="match status" value="1"/>
</dbReference>
<dbReference type="PANTHER" id="PTHR34220:SF7">
    <property type="entry name" value="SENSOR HISTIDINE KINASE YPDA"/>
    <property type="match status" value="1"/>
</dbReference>
<protein>
    <submittedName>
        <fullName evidence="3">Histidine kinase</fullName>
    </submittedName>
</protein>
<dbReference type="InterPro" id="IPR050640">
    <property type="entry name" value="Bact_2-comp_sensor_kinase"/>
</dbReference>
<dbReference type="EMBL" id="JBDJNQ010000004">
    <property type="protein sequence ID" value="MEN5377681.1"/>
    <property type="molecule type" value="Genomic_DNA"/>
</dbReference>
<feature type="transmembrane region" description="Helical" evidence="1">
    <location>
        <begin position="140"/>
        <end position="159"/>
    </location>
</feature>
<dbReference type="Gene3D" id="3.30.565.10">
    <property type="entry name" value="Histidine kinase-like ATPase, C-terminal domain"/>
    <property type="match status" value="1"/>
</dbReference>
<feature type="domain" description="Signal transduction histidine kinase internal region" evidence="2">
    <location>
        <begin position="273"/>
        <end position="348"/>
    </location>
</feature>
<accession>A0ABV0BSG2</accession>
<feature type="transmembrane region" description="Helical" evidence="1">
    <location>
        <begin position="106"/>
        <end position="128"/>
    </location>
</feature>
<evidence type="ECO:0000313" key="3">
    <source>
        <dbReference type="EMBL" id="MEN5377681.1"/>
    </source>
</evidence>
<dbReference type="GO" id="GO:0016301">
    <property type="term" value="F:kinase activity"/>
    <property type="evidence" value="ECO:0007669"/>
    <property type="project" value="UniProtKB-KW"/>
</dbReference>
<comment type="caution">
    <text evidence="3">The sequence shown here is derived from an EMBL/GenBank/DDBJ whole genome shotgun (WGS) entry which is preliminary data.</text>
</comment>
<dbReference type="SUPFAM" id="SSF55874">
    <property type="entry name" value="ATPase domain of HSP90 chaperone/DNA topoisomerase II/histidine kinase"/>
    <property type="match status" value="1"/>
</dbReference>
<name>A0ABV0BSG2_9SPHI</name>
<keyword evidence="4" id="KW-1185">Reference proteome</keyword>
<keyword evidence="1" id="KW-0812">Transmembrane</keyword>
<dbReference type="InterPro" id="IPR036890">
    <property type="entry name" value="HATPase_C_sf"/>
</dbReference>
<evidence type="ECO:0000256" key="1">
    <source>
        <dbReference type="SAM" id="Phobius"/>
    </source>
</evidence>
<feature type="transmembrane region" description="Helical" evidence="1">
    <location>
        <begin position="231"/>
        <end position="250"/>
    </location>
</feature>
<keyword evidence="3" id="KW-0808">Transferase</keyword>
<evidence type="ECO:0000259" key="2">
    <source>
        <dbReference type="Pfam" id="PF06580"/>
    </source>
</evidence>
<dbReference type="Proteomes" id="UP001409291">
    <property type="component" value="Unassembled WGS sequence"/>
</dbReference>
<dbReference type="InterPro" id="IPR010559">
    <property type="entry name" value="Sig_transdc_His_kin_internal"/>
</dbReference>
<sequence length="473" mass="54810">MNLRRIEFIILTGIYLFLMLLIYTRTANEQSHAMFYQIIGLTIFLTTISFICYLRPYLFGRGKIDWGIGATILLFILSWSAITWCYSNININNNSWKDNFFDSPSFPISLFTFLTLFAYEGIKTWFYYFSHKKETLIRKIAKEAFIVVISGALLTFISFGLSSYLAYLTLAIPYGYCLYALQQYLLLKHLESGKLNRALYTIFTIISAILTYIPFASIIKIASGATLHNEIILTGVLISIMIIPLTYILYFNQRKQSRQLVNLRNELGQTESDLKLLQSQINPHFLFNVMNTIYGIALQENAERTAEGIQKLGDMMRFMLHENQQDSILLAREIEYLKEYIDLQTLRTAPVEMIKITYEIPEVLESHAIAPMLLIPFIENAFKHGISLNKPSWIRIHLNIDKDILKLSVYNSIHRLNERDPESNKSGLGLDNVKHRLNLLYQGNYELHIEETPIEFFTFLTLKIGKNSTYAYS</sequence>
<organism evidence="3 4">
    <name type="scientific">Sphingobacterium kitahiroshimense</name>
    <dbReference type="NCBI Taxonomy" id="470446"/>
    <lineage>
        <taxon>Bacteria</taxon>
        <taxon>Pseudomonadati</taxon>
        <taxon>Bacteroidota</taxon>
        <taxon>Sphingobacteriia</taxon>
        <taxon>Sphingobacteriales</taxon>
        <taxon>Sphingobacteriaceae</taxon>
        <taxon>Sphingobacterium</taxon>
    </lineage>
</organism>
<feature type="transmembrane region" description="Helical" evidence="1">
    <location>
        <begin position="35"/>
        <end position="54"/>
    </location>
</feature>
<feature type="transmembrane region" description="Helical" evidence="1">
    <location>
        <begin position="66"/>
        <end position="86"/>
    </location>
</feature>
<feature type="transmembrane region" description="Helical" evidence="1">
    <location>
        <begin position="7"/>
        <end position="23"/>
    </location>
</feature>
<proteinExistence type="predicted"/>
<dbReference type="RefSeq" id="WP_346581229.1">
    <property type="nucleotide sequence ID" value="NZ_JBDJLH010000002.1"/>
</dbReference>
<gene>
    <name evidence="3" type="ORF">ABE541_10440</name>
</gene>
<feature type="transmembrane region" description="Helical" evidence="1">
    <location>
        <begin position="198"/>
        <end position="219"/>
    </location>
</feature>
<evidence type="ECO:0000313" key="4">
    <source>
        <dbReference type="Proteomes" id="UP001409291"/>
    </source>
</evidence>
<dbReference type="PANTHER" id="PTHR34220">
    <property type="entry name" value="SENSOR HISTIDINE KINASE YPDA"/>
    <property type="match status" value="1"/>
</dbReference>
<keyword evidence="3" id="KW-0418">Kinase</keyword>
<feature type="transmembrane region" description="Helical" evidence="1">
    <location>
        <begin position="165"/>
        <end position="186"/>
    </location>
</feature>